<dbReference type="PANTHER" id="PTHR43132">
    <property type="entry name" value="ARSENICAL RESISTANCE OPERON REPRESSOR ARSR-RELATED"/>
    <property type="match status" value="1"/>
</dbReference>
<evidence type="ECO:0000256" key="1">
    <source>
        <dbReference type="ARBA" id="ARBA00023015"/>
    </source>
</evidence>
<evidence type="ECO:0000313" key="5">
    <source>
        <dbReference type="EMBL" id="GHI20753.1"/>
    </source>
</evidence>
<dbReference type="InterPro" id="IPR036388">
    <property type="entry name" value="WH-like_DNA-bd_sf"/>
</dbReference>
<dbReference type="SMART" id="SM00418">
    <property type="entry name" value="HTH_ARSR"/>
    <property type="match status" value="1"/>
</dbReference>
<evidence type="ECO:0000259" key="4">
    <source>
        <dbReference type="SMART" id="SM00418"/>
    </source>
</evidence>
<feature type="domain" description="HTH arsR-type" evidence="4">
    <location>
        <begin position="250"/>
        <end position="318"/>
    </location>
</feature>
<dbReference type="EMBL" id="BNDW01000019">
    <property type="protein sequence ID" value="GHI20753.1"/>
    <property type="molecule type" value="Genomic_DNA"/>
</dbReference>
<accession>A0ABQ3P6V1</accession>
<proteinExistence type="predicted"/>
<dbReference type="InterPro" id="IPR001845">
    <property type="entry name" value="HTH_ArsR_DNA-bd_dom"/>
</dbReference>
<dbReference type="CDD" id="cd00090">
    <property type="entry name" value="HTH_ARSR"/>
    <property type="match status" value="1"/>
</dbReference>
<protein>
    <submittedName>
        <fullName evidence="5">Transcriptional regulator</fullName>
    </submittedName>
</protein>
<keyword evidence="1" id="KW-0805">Transcription regulation</keyword>
<dbReference type="PANTHER" id="PTHR43132:SF8">
    <property type="entry name" value="HTH-TYPE TRANSCRIPTIONAL REGULATOR KMTR"/>
    <property type="match status" value="1"/>
</dbReference>
<reference evidence="5" key="1">
    <citation type="submission" date="2024-05" db="EMBL/GenBank/DDBJ databases">
        <title>Whole genome shotgun sequence of Streptomyces hydrogenans NBRC 13475.</title>
        <authorList>
            <person name="Komaki H."/>
            <person name="Tamura T."/>
        </authorList>
    </citation>
    <scope>NUCLEOTIDE SEQUENCE</scope>
    <source>
        <strain evidence="5">NBRC 13475</strain>
    </source>
</reference>
<evidence type="ECO:0000256" key="3">
    <source>
        <dbReference type="ARBA" id="ARBA00023163"/>
    </source>
</evidence>
<organism evidence="5 6">
    <name type="scientific">Streptomyces hydrogenans</name>
    <dbReference type="NCBI Taxonomy" id="1873719"/>
    <lineage>
        <taxon>Bacteria</taxon>
        <taxon>Bacillati</taxon>
        <taxon>Actinomycetota</taxon>
        <taxon>Actinomycetes</taxon>
        <taxon>Kitasatosporales</taxon>
        <taxon>Streptomycetaceae</taxon>
        <taxon>Streptomyces</taxon>
    </lineage>
</organism>
<evidence type="ECO:0000313" key="6">
    <source>
        <dbReference type="Proteomes" id="UP001052739"/>
    </source>
</evidence>
<dbReference type="Gene3D" id="1.10.10.10">
    <property type="entry name" value="Winged helix-like DNA-binding domain superfamily/Winged helix DNA-binding domain"/>
    <property type="match status" value="1"/>
</dbReference>
<name>A0ABQ3P6V1_9ACTN</name>
<gene>
    <name evidence="5" type="ORF">Shyd_21240</name>
</gene>
<dbReference type="Proteomes" id="UP001052739">
    <property type="component" value="Unassembled WGS sequence"/>
</dbReference>
<dbReference type="InterPro" id="IPR036390">
    <property type="entry name" value="WH_DNA-bd_sf"/>
</dbReference>
<dbReference type="RefSeq" id="WP_308076613.1">
    <property type="nucleotide sequence ID" value="NZ_BNBS01000009.1"/>
</dbReference>
<keyword evidence="3" id="KW-0804">Transcription</keyword>
<dbReference type="InterPro" id="IPR051011">
    <property type="entry name" value="Metal_resp_trans_reg"/>
</dbReference>
<keyword evidence="2" id="KW-0238">DNA-binding</keyword>
<keyword evidence="6" id="KW-1185">Reference proteome</keyword>
<dbReference type="InterPro" id="IPR011991">
    <property type="entry name" value="ArsR-like_HTH"/>
</dbReference>
<dbReference type="SUPFAM" id="SSF46785">
    <property type="entry name" value="Winged helix' DNA-binding domain"/>
    <property type="match status" value="1"/>
</dbReference>
<sequence>MGLLRVRFTAEDLARVRCAPRPSPVPELHAALLMLGAPHEGLLFGRWRARTARALPAGAGPLADLVPGGSAPAFLDVLGGTRQEGFAEIRAAAPELVRSELARVYAGHGPAPAWVRSLHAGGAEGWRTLGDAQRAAYGAVLAPVWGRVQDLHRAEFARHAVALAEGGLGAALTALAPGSRFDGAVWTWPAGSGEVRLGGRGLVLLPTFHWRGGPLVQDRPGRPVVLAYPAGPGLPPAPEAPDGPGEPLAGVLGPTRAAVLRALPAPRTTTELARAVGVSAATVSAHTAALRAAGLLTTTRTGRSVHHARTTVADLLLR</sequence>
<comment type="caution">
    <text evidence="5">The sequence shown here is derived from an EMBL/GenBank/DDBJ whole genome shotgun (WGS) entry which is preliminary data.</text>
</comment>
<evidence type="ECO:0000256" key="2">
    <source>
        <dbReference type="ARBA" id="ARBA00023125"/>
    </source>
</evidence>
<dbReference type="Pfam" id="PF12840">
    <property type="entry name" value="HTH_20"/>
    <property type="match status" value="1"/>
</dbReference>